<evidence type="ECO:0000256" key="1">
    <source>
        <dbReference type="SAM" id="MobiDB-lite"/>
    </source>
</evidence>
<accession>A0AAJ6YD65</accession>
<feature type="domain" description="Cyclin N-terminal" evidence="2">
    <location>
        <begin position="43"/>
        <end position="142"/>
    </location>
</feature>
<evidence type="ECO:0000313" key="4">
    <source>
        <dbReference type="RefSeq" id="XP_011495892.1"/>
    </source>
</evidence>
<dbReference type="Pfam" id="PF00134">
    <property type="entry name" value="Cyclin_N"/>
    <property type="match status" value="1"/>
</dbReference>
<evidence type="ECO:0000313" key="3">
    <source>
        <dbReference type="Proteomes" id="UP000695007"/>
    </source>
</evidence>
<name>A0AAJ6YD65_9HYME</name>
<dbReference type="PANTHER" id="PTHR10177">
    <property type="entry name" value="CYCLINS"/>
    <property type="match status" value="1"/>
</dbReference>
<evidence type="ECO:0000259" key="2">
    <source>
        <dbReference type="Pfam" id="PF00134"/>
    </source>
</evidence>
<dbReference type="SUPFAM" id="SSF47954">
    <property type="entry name" value="Cyclin-like"/>
    <property type="match status" value="1"/>
</dbReference>
<dbReference type="AlphaFoldDB" id="A0AAJ6YD65"/>
<dbReference type="RefSeq" id="XP_011495893.1">
    <property type="nucleotide sequence ID" value="XM_011497591.1"/>
</dbReference>
<dbReference type="InterPro" id="IPR036915">
    <property type="entry name" value="Cyclin-like_sf"/>
</dbReference>
<dbReference type="Gene3D" id="1.10.472.10">
    <property type="entry name" value="Cyclin-like"/>
    <property type="match status" value="1"/>
</dbReference>
<proteinExistence type="predicted"/>
<protein>
    <submittedName>
        <fullName evidence="4 5">Cyclin-G2</fullName>
    </submittedName>
</protein>
<reference evidence="4 5" key="1">
    <citation type="submission" date="2025-04" db="UniProtKB">
        <authorList>
            <consortium name="RefSeq"/>
        </authorList>
    </citation>
    <scope>IDENTIFICATION</scope>
</reference>
<keyword evidence="3" id="KW-1185">Reference proteome</keyword>
<dbReference type="Proteomes" id="UP000695007">
    <property type="component" value="Unplaced"/>
</dbReference>
<dbReference type="GeneID" id="105360634"/>
<feature type="compositionally biased region" description="Basic residues" evidence="1">
    <location>
        <begin position="331"/>
        <end position="347"/>
    </location>
</feature>
<dbReference type="CTD" id="43724"/>
<feature type="region of interest" description="Disordered" evidence="1">
    <location>
        <begin position="324"/>
        <end position="347"/>
    </location>
</feature>
<dbReference type="RefSeq" id="XP_011495892.1">
    <property type="nucleotide sequence ID" value="XM_011497590.1"/>
</dbReference>
<sequence>MDTSGSPVPDAIQPLFEQLQEALVLETKYQPDLRLPTTTLNDEITIGSRDGSAHVLRCLKVWYDLPSHVFFIAINLMDCFLSKMKAKPKHMACISVSSFYIAAVQMAQHSLDADHLVSISQCKCTSGDLKRMSEKIRNKLEWVPGTQPITSLTFLRFFNIMFQAAASQLGLGDLYASMVLESELLLRLEMVACDGNCASLRPSEVALVLLCTYLDDAVNCLDSNSNKTMPNISGSSTLDDSSSNTHLMLRLVEFAAELQKMCKISDTSFFATHKSVGAILSKYNAQEQTPHRQRLIWKLSSRTARLLRPTDKFTSVLPVIAEHTPTPSPKRIIKSRKFARRHGHKRR</sequence>
<dbReference type="InterPro" id="IPR006671">
    <property type="entry name" value="Cyclin_N"/>
</dbReference>
<dbReference type="KEGG" id="csol:105360634"/>
<dbReference type="InterPro" id="IPR039361">
    <property type="entry name" value="Cyclin"/>
</dbReference>
<evidence type="ECO:0000313" key="5">
    <source>
        <dbReference type="RefSeq" id="XP_011495893.1"/>
    </source>
</evidence>
<organism evidence="3 4">
    <name type="scientific">Ceratosolen solmsi marchali</name>
    <dbReference type="NCBI Taxonomy" id="326594"/>
    <lineage>
        <taxon>Eukaryota</taxon>
        <taxon>Metazoa</taxon>
        <taxon>Ecdysozoa</taxon>
        <taxon>Arthropoda</taxon>
        <taxon>Hexapoda</taxon>
        <taxon>Insecta</taxon>
        <taxon>Pterygota</taxon>
        <taxon>Neoptera</taxon>
        <taxon>Endopterygota</taxon>
        <taxon>Hymenoptera</taxon>
        <taxon>Apocrita</taxon>
        <taxon>Proctotrupomorpha</taxon>
        <taxon>Chalcidoidea</taxon>
        <taxon>Agaonidae</taxon>
        <taxon>Agaoninae</taxon>
        <taxon>Ceratosolen</taxon>
    </lineage>
</organism>
<gene>
    <name evidence="4 5" type="primary">LOC105360634</name>
</gene>